<dbReference type="Proteomes" id="UP000706525">
    <property type="component" value="Unassembled WGS sequence"/>
</dbReference>
<comment type="caution">
    <text evidence="3">The sequence shown here is derived from an EMBL/GenBank/DDBJ whole genome shotgun (WGS) entry which is preliminary data.</text>
</comment>
<organism evidence="3 4">
    <name type="scientific">Cupriavidus pampae</name>
    <dbReference type="NCBI Taxonomy" id="659251"/>
    <lineage>
        <taxon>Bacteria</taxon>
        <taxon>Pseudomonadati</taxon>
        <taxon>Pseudomonadota</taxon>
        <taxon>Betaproteobacteria</taxon>
        <taxon>Burkholderiales</taxon>
        <taxon>Burkholderiaceae</taxon>
        <taxon>Cupriavidus</taxon>
    </lineage>
</organism>
<name>A0ABN7Z7M3_9BURK</name>
<comment type="similarity">
    <text evidence="1">Belongs to the UPF0065 (bug) family.</text>
</comment>
<accession>A0ABN7Z7M3</accession>
<keyword evidence="4" id="KW-1185">Reference proteome</keyword>
<dbReference type="Pfam" id="PF03401">
    <property type="entry name" value="TctC"/>
    <property type="match status" value="1"/>
</dbReference>
<dbReference type="EMBL" id="CAJZAG010000009">
    <property type="protein sequence ID" value="CAG9180295.1"/>
    <property type="molecule type" value="Genomic_DNA"/>
</dbReference>
<gene>
    <name evidence="3" type="ORF">LMG32289_04583</name>
</gene>
<keyword evidence="2" id="KW-0732">Signal</keyword>
<proteinExistence type="inferred from homology"/>
<feature type="signal peptide" evidence="2">
    <location>
        <begin position="1"/>
        <end position="28"/>
    </location>
</feature>
<evidence type="ECO:0000313" key="4">
    <source>
        <dbReference type="Proteomes" id="UP000706525"/>
    </source>
</evidence>
<evidence type="ECO:0008006" key="5">
    <source>
        <dbReference type="Google" id="ProtNLM"/>
    </source>
</evidence>
<sequence length="330" mass="35194">MVRGMNRTLRQLSAVGAVLLSLFSLAHAQAPEKWPTRPVRIVVPFPAGGGTDSIARFLGERMALELKTSVLIENRPGAGGIIGAQTAANAPADGYTVLLGSNSTLVSNRFLYSKLPYNPDNFEPIGEVGVQSLVLVVNSSMPVNSLAEFVAYAKAHPGKVNYASFGQGTTSHLAGEMFKQTAGIDMVHVPFKGAAEAIPALMAGSVDAYFDTIVSSLPHIKSGKFRALGVTTPKRSSAMPSLATIAEQGYPGFEMYPWYGVTVLKATPKDVQQKLRTALATSLADPELRRRLTESGTEVNYADAPEFATLIRNDSVNIEKLVKSVGITVQ</sequence>
<dbReference type="PANTHER" id="PTHR42928:SF5">
    <property type="entry name" value="BLR1237 PROTEIN"/>
    <property type="match status" value="1"/>
</dbReference>
<evidence type="ECO:0000256" key="1">
    <source>
        <dbReference type="ARBA" id="ARBA00006987"/>
    </source>
</evidence>
<dbReference type="PIRSF" id="PIRSF017082">
    <property type="entry name" value="YflP"/>
    <property type="match status" value="1"/>
</dbReference>
<dbReference type="SUPFAM" id="SSF53850">
    <property type="entry name" value="Periplasmic binding protein-like II"/>
    <property type="match status" value="1"/>
</dbReference>
<dbReference type="Gene3D" id="3.40.190.150">
    <property type="entry name" value="Bordetella uptake gene, domain 1"/>
    <property type="match status" value="1"/>
</dbReference>
<dbReference type="InterPro" id="IPR042100">
    <property type="entry name" value="Bug_dom1"/>
</dbReference>
<dbReference type="CDD" id="cd07012">
    <property type="entry name" value="PBP2_Bug_TTT"/>
    <property type="match status" value="1"/>
</dbReference>
<dbReference type="PANTHER" id="PTHR42928">
    <property type="entry name" value="TRICARBOXYLATE-BINDING PROTEIN"/>
    <property type="match status" value="1"/>
</dbReference>
<reference evidence="3 4" key="1">
    <citation type="submission" date="2021-08" db="EMBL/GenBank/DDBJ databases">
        <authorList>
            <person name="Peeters C."/>
        </authorList>
    </citation>
    <scope>NUCLEOTIDE SEQUENCE [LARGE SCALE GENOMIC DNA]</scope>
    <source>
        <strain evidence="3 4">LMG 32289</strain>
    </source>
</reference>
<feature type="chain" id="PRO_5047082645" description="Tripartite tricarboxylate transporter substrate binding protein" evidence="2">
    <location>
        <begin position="29"/>
        <end position="330"/>
    </location>
</feature>
<evidence type="ECO:0000256" key="2">
    <source>
        <dbReference type="SAM" id="SignalP"/>
    </source>
</evidence>
<evidence type="ECO:0000313" key="3">
    <source>
        <dbReference type="EMBL" id="CAG9180295.1"/>
    </source>
</evidence>
<dbReference type="Gene3D" id="3.40.190.10">
    <property type="entry name" value="Periplasmic binding protein-like II"/>
    <property type="match status" value="1"/>
</dbReference>
<dbReference type="InterPro" id="IPR005064">
    <property type="entry name" value="BUG"/>
</dbReference>
<protein>
    <recommendedName>
        <fullName evidence="5">Tripartite tricarboxylate transporter substrate binding protein</fullName>
    </recommendedName>
</protein>